<dbReference type="AlphaFoldDB" id="A0A4Z1B8N1"/>
<gene>
    <name evidence="1" type="ORF">E4J94_06125</name>
</gene>
<organism evidence="1 2">
    <name type="scientific">Empedobacter tilapiae</name>
    <dbReference type="NCBI Taxonomy" id="2491114"/>
    <lineage>
        <taxon>Bacteria</taxon>
        <taxon>Pseudomonadati</taxon>
        <taxon>Bacteroidota</taxon>
        <taxon>Flavobacteriia</taxon>
        <taxon>Flavobacteriales</taxon>
        <taxon>Weeksellaceae</taxon>
        <taxon>Empedobacter</taxon>
    </lineage>
</organism>
<comment type="caution">
    <text evidence="1">The sequence shown here is derived from an EMBL/GenBank/DDBJ whole genome shotgun (WGS) entry which is preliminary data.</text>
</comment>
<evidence type="ECO:0000313" key="1">
    <source>
        <dbReference type="EMBL" id="TGN27786.1"/>
    </source>
</evidence>
<dbReference type="EMBL" id="SRPE01000004">
    <property type="protein sequence ID" value="TGN27786.1"/>
    <property type="molecule type" value="Genomic_DNA"/>
</dbReference>
<keyword evidence="2" id="KW-1185">Reference proteome</keyword>
<sequence>MRILFFISLIFSIAFRPLMPMIDYVLSYEEIANELCENREKPELLCNGFCYLKEEVSKSEKNQPENHFIKNSVKILDAIVPQKQIISPKKYFTQENKSSTDHYQDISSNYIIRLVFHPPIV</sequence>
<evidence type="ECO:0000313" key="2">
    <source>
        <dbReference type="Proteomes" id="UP000297998"/>
    </source>
</evidence>
<reference evidence="1 2" key="1">
    <citation type="submission" date="2019-03" db="EMBL/GenBank/DDBJ databases">
        <title>Empedobacter tilapiae sp. nov., isolated from an intestine of Nile tilapia Oreochromis niloticus.</title>
        <authorList>
            <person name="Kim Y.-O."/>
            <person name="Yoon J.-H."/>
        </authorList>
    </citation>
    <scope>NUCLEOTIDE SEQUENCE [LARGE SCALE GENOMIC DNA]</scope>
    <source>
        <strain evidence="1 2">MRS2</strain>
    </source>
</reference>
<dbReference type="RefSeq" id="WP_135834979.1">
    <property type="nucleotide sequence ID" value="NZ_CAUQWU010000003.1"/>
</dbReference>
<dbReference type="OrthoDB" id="980645at2"/>
<proteinExistence type="predicted"/>
<name>A0A4Z1B8N1_9FLAO</name>
<accession>A0A4Z1B8N1</accession>
<dbReference type="Proteomes" id="UP000297998">
    <property type="component" value="Unassembled WGS sequence"/>
</dbReference>
<protein>
    <submittedName>
        <fullName evidence="1">Uncharacterized protein</fullName>
    </submittedName>
</protein>